<sequence length="216" mass="22481">MLHETTSMQPLASAALQGLLTMGGLIVAIGAQNALVLRQGLARSHVAPVVAFCTVSDWVLTALGVFGLGALIAASPRWLEACRLGGAAFLLLYGLRAAWRAWRGPAQALVAEGTGQRLAPTLVATAAMTWLNPHVYLDTVVLMGSLGAGHPGAARVAFVVGAGAASALWFALLGFGAAWASRWLRQPGVWRAIDAGIAVVMLWMAVQLAWRPLGAP</sequence>
<feature type="transmembrane region" description="Helical" evidence="6">
    <location>
        <begin position="156"/>
        <end position="180"/>
    </location>
</feature>
<dbReference type="RefSeq" id="WP_207905378.1">
    <property type="nucleotide sequence ID" value="NZ_CP110416.1"/>
</dbReference>
<keyword evidence="5 6" id="KW-0472">Membrane</keyword>
<dbReference type="AlphaFoldDB" id="A0AA46DEX4"/>
<feature type="transmembrane region" description="Helical" evidence="6">
    <location>
        <begin position="12"/>
        <end position="37"/>
    </location>
</feature>
<name>A0AA46DEX4_9BURK</name>
<evidence type="ECO:0000256" key="6">
    <source>
        <dbReference type="SAM" id="Phobius"/>
    </source>
</evidence>
<dbReference type="Proteomes" id="UP000294772">
    <property type="component" value="Unassembled WGS sequence"/>
</dbReference>
<keyword evidence="2" id="KW-1003">Cell membrane</keyword>
<comment type="caution">
    <text evidence="7">The sequence shown here is derived from an EMBL/GenBank/DDBJ whole genome shotgun (WGS) entry which is preliminary data.</text>
</comment>
<dbReference type="GO" id="GO:0015171">
    <property type="term" value="F:amino acid transmembrane transporter activity"/>
    <property type="evidence" value="ECO:0007669"/>
    <property type="project" value="TreeGrafter"/>
</dbReference>
<dbReference type="PANTHER" id="PTHR30086:SF20">
    <property type="entry name" value="ARGININE EXPORTER PROTEIN ARGO-RELATED"/>
    <property type="match status" value="1"/>
</dbReference>
<dbReference type="EMBL" id="SLXF01000004">
    <property type="protein sequence ID" value="TCP07741.1"/>
    <property type="molecule type" value="Genomic_DNA"/>
</dbReference>
<keyword evidence="4 6" id="KW-1133">Transmembrane helix</keyword>
<comment type="subcellular location">
    <subcellularLocation>
        <location evidence="1">Cell membrane</location>
        <topology evidence="1">Multi-pass membrane protein</topology>
    </subcellularLocation>
</comment>
<dbReference type="Pfam" id="PF01810">
    <property type="entry name" value="LysE"/>
    <property type="match status" value="1"/>
</dbReference>
<protein>
    <submittedName>
        <fullName evidence="7">L-lysine exporter family protein LysE/ArgO</fullName>
    </submittedName>
</protein>
<proteinExistence type="predicted"/>
<evidence type="ECO:0000256" key="1">
    <source>
        <dbReference type="ARBA" id="ARBA00004651"/>
    </source>
</evidence>
<feature type="transmembrane region" description="Helical" evidence="6">
    <location>
        <begin position="49"/>
        <end position="72"/>
    </location>
</feature>
<evidence type="ECO:0000313" key="8">
    <source>
        <dbReference type="Proteomes" id="UP000294772"/>
    </source>
</evidence>
<accession>A0AA46DEX4</accession>
<dbReference type="GO" id="GO:0005886">
    <property type="term" value="C:plasma membrane"/>
    <property type="evidence" value="ECO:0007669"/>
    <property type="project" value="UniProtKB-SubCell"/>
</dbReference>
<dbReference type="InterPro" id="IPR001123">
    <property type="entry name" value="LeuE-type"/>
</dbReference>
<evidence type="ECO:0000256" key="5">
    <source>
        <dbReference type="ARBA" id="ARBA00023136"/>
    </source>
</evidence>
<evidence type="ECO:0000256" key="4">
    <source>
        <dbReference type="ARBA" id="ARBA00022989"/>
    </source>
</evidence>
<gene>
    <name evidence="7" type="ORF">EV676_104297</name>
</gene>
<evidence type="ECO:0000313" key="7">
    <source>
        <dbReference type="EMBL" id="TCP07741.1"/>
    </source>
</evidence>
<reference evidence="7 8" key="1">
    <citation type="submission" date="2019-03" db="EMBL/GenBank/DDBJ databases">
        <title>Genomic Encyclopedia of Type Strains, Phase IV (KMG-IV): sequencing the most valuable type-strain genomes for metagenomic binning, comparative biology and taxonomic classification.</title>
        <authorList>
            <person name="Goeker M."/>
        </authorList>
    </citation>
    <scope>NUCLEOTIDE SEQUENCE [LARGE SCALE GENOMIC DNA]</scope>
    <source>
        <strain evidence="7 8">DSM 15264</strain>
    </source>
</reference>
<organism evidence="7 8">
    <name type="scientific">Caldimonas thermodepolymerans</name>
    <dbReference type="NCBI Taxonomy" id="215580"/>
    <lineage>
        <taxon>Bacteria</taxon>
        <taxon>Pseudomonadati</taxon>
        <taxon>Pseudomonadota</taxon>
        <taxon>Betaproteobacteria</taxon>
        <taxon>Burkholderiales</taxon>
        <taxon>Sphaerotilaceae</taxon>
        <taxon>Caldimonas</taxon>
    </lineage>
</organism>
<evidence type="ECO:0000256" key="2">
    <source>
        <dbReference type="ARBA" id="ARBA00022475"/>
    </source>
</evidence>
<feature type="transmembrane region" description="Helical" evidence="6">
    <location>
        <begin position="192"/>
        <end position="210"/>
    </location>
</feature>
<evidence type="ECO:0000256" key="3">
    <source>
        <dbReference type="ARBA" id="ARBA00022692"/>
    </source>
</evidence>
<dbReference type="PANTHER" id="PTHR30086">
    <property type="entry name" value="ARGININE EXPORTER PROTEIN ARGO"/>
    <property type="match status" value="1"/>
</dbReference>
<keyword evidence="3 6" id="KW-0812">Transmembrane</keyword>